<accession>A0A0P6WCR2</accession>
<comment type="caution">
    <text evidence="1">The sequence shown here is derived from an EMBL/GenBank/DDBJ whole genome shotgun (WGS) entry which is preliminary data.</text>
</comment>
<dbReference type="RefSeq" id="WP_060673397.1">
    <property type="nucleotide sequence ID" value="NZ_JBCNGU010000013.1"/>
</dbReference>
<dbReference type="PATRIC" id="fig|218284.4.peg.1294"/>
<name>A0A0P6WCR2_9BACI</name>
<gene>
    <name evidence="1" type="ORF">AM506_15485</name>
</gene>
<evidence type="ECO:0000313" key="2">
    <source>
        <dbReference type="Proteomes" id="UP000050398"/>
    </source>
</evidence>
<dbReference type="OrthoDB" id="2967153at2"/>
<organism evidence="1 2">
    <name type="scientific">Rossellomorea vietnamensis</name>
    <dbReference type="NCBI Taxonomy" id="218284"/>
    <lineage>
        <taxon>Bacteria</taxon>
        <taxon>Bacillati</taxon>
        <taxon>Bacillota</taxon>
        <taxon>Bacilli</taxon>
        <taxon>Bacillales</taxon>
        <taxon>Bacillaceae</taxon>
        <taxon>Rossellomorea</taxon>
    </lineage>
</organism>
<protein>
    <submittedName>
        <fullName evidence="1">Uncharacterized protein</fullName>
    </submittedName>
</protein>
<dbReference type="AlphaFoldDB" id="A0A0P6WCR2"/>
<dbReference type="Proteomes" id="UP000050398">
    <property type="component" value="Unassembled WGS sequence"/>
</dbReference>
<evidence type="ECO:0000313" key="1">
    <source>
        <dbReference type="EMBL" id="KPL58731.1"/>
    </source>
</evidence>
<sequence>MKNTLHIHLEYEIKQNLKPRYKQIMTNIAETLPQYDALNFHWEKAEADSNRYIETFVVPTESHFHALKRLRMSRRHLLFGLLDECICGGLQEINLVCLKTEY</sequence>
<proteinExistence type="predicted"/>
<reference evidence="1 2" key="1">
    <citation type="submission" date="2015-08" db="EMBL/GenBank/DDBJ databases">
        <title>Draft Genome Sequence of Bacillus vietnamensis UCD-SED5.</title>
        <authorList>
            <person name="Lee R.D."/>
            <person name="Jospin G."/>
            <person name="Lang J.M."/>
            <person name="Coil D.A."/>
            <person name="Eisen J.A."/>
        </authorList>
    </citation>
    <scope>NUCLEOTIDE SEQUENCE [LARGE SCALE GENOMIC DNA]</scope>
    <source>
        <strain evidence="1 2">UCD-SED5</strain>
    </source>
</reference>
<dbReference type="EMBL" id="LIXZ01000013">
    <property type="protein sequence ID" value="KPL58731.1"/>
    <property type="molecule type" value="Genomic_DNA"/>
</dbReference>